<evidence type="ECO:0000256" key="4">
    <source>
        <dbReference type="PIRSR" id="PIRSR606710-1"/>
    </source>
</evidence>
<evidence type="ECO:0000313" key="9">
    <source>
        <dbReference type="Proteomes" id="UP000799092"/>
    </source>
</evidence>
<keyword evidence="2 6" id="KW-0378">Hydrolase</keyword>
<reference evidence="8" key="1">
    <citation type="submission" date="2019-11" db="EMBL/GenBank/DDBJ databases">
        <authorList>
            <person name="Li J."/>
        </authorList>
    </citation>
    <scope>NUCLEOTIDE SEQUENCE</scope>
    <source>
        <strain evidence="8">B6B</strain>
    </source>
</reference>
<dbReference type="SUPFAM" id="SSF49899">
    <property type="entry name" value="Concanavalin A-like lectins/glucanases"/>
    <property type="match status" value="1"/>
</dbReference>
<sequence>MKYNNPVIKGFHPDPSVCKVGEDFYLVTSSFEYFPGIPIFHSRDLVNWEQIGHVLTRESQLPLKRVHSYTTSQGIYAPTIRHHDGRFYVIAMNVSNHKTFYVWSDQPNGPWSEPIIVEGLAGFDPSLFFDKDGKVYLTAGAFPGFGPEGIIQAELDIESGQLITESKFIWKGTGGSSPEGPHLYKINDWYYLLVAEGGTEYGHMVTVARSKNPYGPFESNPHNPILSNRSTKLPIQATGHADIVQACDGSWWSVFLGFRPVKSTKVHHLGRETNLAPVEWSEDNWPIIGNNGRAEIQHNGKSLPLGEPIPWQGKEEFDDESLTSVWNFYRNPQKGSWSLTIKQGSLTLYGQSSTLNDYESPAFVGRRQQHFNCEISTLMEFSPKEEGEEAGLTVFMNENHHYEVAKTMKQGKSIILFRRCVGSLWKVENETEYDESIVVFTIKATETDFTFSYTKTNGELEVIGSGETSLLSTQVAGGFTGLYFGLYATGNGKVSTSPAHFEYFHYLPGDE</sequence>
<dbReference type="InterPro" id="IPR051795">
    <property type="entry name" value="Glycosyl_Hydrlase_43"/>
</dbReference>
<evidence type="ECO:0000313" key="8">
    <source>
        <dbReference type="EMBL" id="MRH45116.1"/>
    </source>
</evidence>
<dbReference type="InterPro" id="IPR006710">
    <property type="entry name" value="Glyco_hydro_43"/>
</dbReference>
<evidence type="ECO:0000256" key="3">
    <source>
        <dbReference type="ARBA" id="ARBA00023295"/>
    </source>
</evidence>
<keyword evidence="3 6" id="KW-0326">Glycosidase</keyword>
<feature type="domain" description="Beta-xylosidase C-terminal Concanavalin A-like" evidence="7">
    <location>
        <begin position="314"/>
        <end position="506"/>
    </location>
</feature>
<dbReference type="Pfam" id="PF17851">
    <property type="entry name" value="GH43_C2"/>
    <property type="match status" value="1"/>
</dbReference>
<comment type="caution">
    <text evidence="8">The sequence shown here is derived from an EMBL/GenBank/DDBJ whole genome shotgun (WGS) entry which is preliminary data.</text>
</comment>
<dbReference type="SUPFAM" id="SSF75005">
    <property type="entry name" value="Arabinanase/levansucrase/invertase"/>
    <property type="match status" value="1"/>
</dbReference>
<dbReference type="Pfam" id="PF04616">
    <property type="entry name" value="Glyco_hydro_43"/>
    <property type="match status" value="1"/>
</dbReference>
<dbReference type="OrthoDB" id="9801455at2"/>
<accession>A0A6A8DKW3</accession>
<dbReference type="CDD" id="cd18617">
    <property type="entry name" value="GH43_XynB-like"/>
    <property type="match status" value="1"/>
</dbReference>
<dbReference type="GO" id="GO:0005975">
    <property type="term" value="P:carbohydrate metabolic process"/>
    <property type="evidence" value="ECO:0007669"/>
    <property type="project" value="InterPro"/>
</dbReference>
<dbReference type="InterPro" id="IPR023296">
    <property type="entry name" value="Glyco_hydro_beta-prop_sf"/>
</dbReference>
<feature type="active site" description="Proton donor" evidence="4">
    <location>
        <position position="179"/>
    </location>
</feature>
<evidence type="ECO:0000256" key="5">
    <source>
        <dbReference type="PIRSR" id="PIRSR606710-2"/>
    </source>
</evidence>
<dbReference type="InterPro" id="IPR041542">
    <property type="entry name" value="GH43_C2"/>
</dbReference>
<evidence type="ECO:0000256" key="1">
    <source>
        <dbReference type="ARBA" id="ARBA00009865"/>
    </source>
</evidence>
<keyword evidence="9" id="KW-1185">Reference proteome</keyword>
<feature type="active site" description="Proton acceptor" evidence="4">
    <location>
        <position position="14"/>
    </location>
</feature>
<name>A0A6A8DKW3_9BACI</name>
<dbReference type="GO" id="GO:0004553">
    <property type="term" value="F:hydrolase activity, hydrolyzing O-glycosyl compounds"/>
    <property type="evidence" value="ECO:0007669"/>
    <property type="project" value="InterPro"/>
</dbReference>
<dbReference type="Proteomes" id="UP000799092">
    <property type="component" value="Unassembled WGS sequence"/>
</dbReference>
<gene>
    <name evidence="8" type="ORF">GH741_20960</name>
</gene>
<evidence type="ECO:0000259" key="7">
    <source>
        <dbReference type="Pfam" id="PF17851"/>
    </source>
</evidence>
<proteinExistence type="inferred from homology"/>
<feature type="site" description="Important for catalytic activity, responsible for pKa modulation of the active site Glu and correct orientation of both the proton donor and substrate" evidence="5">
    <location>
        <position position="124"/>
    </location>
</feature>
<dbReference type="InterPro" id="IPR013320">
    <property type="entry name" value="ConA-like_dom_sf"/>
</dbReference>
<dbReference type="RefSeq" id="WP_153738711.1">
    <property type="nucleotide sequence ID" value="NZ_WJNG01000026.1"/>
</dbReference>
<evidence type="ECO:0000256" key="6">
    <source>
        <dbReference type="RuleBase" id="RU361187"/>
    </source>
</evidence>
<protein>
    <submittedName>
        <fullName evidence="8">Family 43 glycosylhydrolase</fullName>
    </submittedName>
</protein>
<comment type="similarity">
    <text evidence="1 6">Belongs to the glycosyl hydrolase 43 family.</text>
</comment>
<dbReference type="Gene3D" id="2.115.10.20">
    <property type="entry name" value="Glycosyl hydrolase domain, family 43"/>
    <property type="match status" value="1"/>
</dbReference>
<dbReference type="PANTHER" id="PTHR42812:SF12">
    <property type="entry name" value="BETA-XYLOSIDASE-RELATED"/>
    <property type="match status" value="1"/>
</dbReference>
<dbReference type="AlphaFoldDB" id="A0A6A8DKW3"/>
<dbReference type="PANTHER" id="PTHR42812">
    <property type="entry name" value="BETA-XYLOSIDASE"/>
    <property type="match status" value="1"/>
</dbReference>
<dbReference type="Gene3D" id="2.60.120.200">
    <property type="match status" value="1"/>
</dbReference>
<dbReference type="EMBL" id="WJNG01000026">
    <property type="protein sequence ID" value="MRH45116.1"/>
    <property type="molecule type" value="Genomic_DNA"/>
</dbReference>
<organism evidence="8 9">
    <name type="scientific">Aquibacillus halophilus</name>
    <dbReference type="NCBI Taxonomy" id="930132"/>
    <lineage>
        <taxon>Bacteria</taxon>
        <taxon>Bacillati</taxon>
        <taxon>Bacillota</taxon>
        <taxon>Bacilli</taxon>
        <taxon>Bacillales</taxon>
        <taxon>Bacillaceae</taxon>
        <taxon>Aquibacillus</taxon>
    </lineage>
</organism>
<evidence type="ECO:0000256" key="2">
    <source>
        <dbReference type="ARBA" id="ARBA00022801"/>
    </source>
</evidence>